<gene>
    <name evidence="1" type="ORF">LPJ66_010159</name>
</gene>
<feature type="non-terminal residue" evidence="1">
    <location>
        <position position="1"/>
    </location>
</feature>
<keyword evidence="2" id="KW-1185">Reference proteome</keyword>
<reference evidence="1" key="1">
    <citation type="submission" date="2022-07" db="EMBL/GenBank/DDBJ databases">
        <title>Phylogenomic reconstructions and comparative analyses of Kickxellomycotina fungi.</title>
        <authorList>
            <person name="Reynolds N.K."/>
            <person name="Stajich J.E."/>
            <person name="Barry K."/>
            <person name="Grigoriev I.V."/>
            <person name="Crous P."/>
            <person name="Smith M.E."/>
        </authorList>
    </citation>
    <scope>NUCLEOTIDE SEQUENCE</scope>
    <source>
        <strain evidence="1">Benny 63K</strain>
    </source>
</reference>
<evidence type="ECO:0000313" key="1">
    <source>
        <dbReference type="EMBL" id="KAJ1885353.1"/>
    </source>
</evidence>
<organism evidence="1 2">
    <name type="scientific">Kickxella alabastrina</name>
    <dbReference type="NCBI Taxonomy" id="61397"/>
    <lineage>
        <taxon>Eukaryota</taxon>
        <taxon>Fungi</taxon>
        <taxon>Fungi incertae sedis</taxon>
        <taxon>Zoopagomycota</taxon>
        <taxon>Kickxellomycotina</taxon>
        <taxon>Kickxellomycetes</taxon>
        <taxon>Kickxellales</taxon>
        <taxon>Kickxellaceae</taxon>
        <taxon>Kickxella</taxon>
    </lineage>
</organism>
<proteinExistence type="predicted"/>
<protein>
    <submittedName>
        <fullName evidence="1">Uncharacterized protein</fullName>
    </submittedName>
</protein>
<comment type="caution">
    <text evidence="1">The sequence shown here is derived from an EMBL/GenBank/DDBJ whole genome shotgun (WGS) entry which is preliminary data.</text>
</comment>
<dbReference type="Proteomes" id="UP001150581">
    <property type="component" value="Unassembled WGS sequence"/>
</dbReference>
<name>A0ACC1I954_9FUNG</name>
<sequence length="53" mass="5472">TREVIGHRGTASVTESSSGSTIGRGRGRGRAHGHVRGFGFGRDPGVDKLHTGS</sequence>
<dbReference type="EMBL" id="JANBPG010002561">
    <property type="protein sequence ID" value="KAJ1885353.1"/>
    <property type="molecule type" value="Genomic_DNA"/>
</dbReference>
<evidence type="ECO:0000313" key="2">
    <source>
        <dbReference type="Proteomes" id="UP001150581"/>
    </source>
</evidence>
<accession>A0ACC1I954</accession>